<evidence type="ECO:0000313" key="8">
    <source>
        <dbReference type="EMBL" id="CPR22583.1"/>
    </source>
</evidence>
<dbReference type="Pfam" id="PF02518">
    <property type="entry name" value="HATPase_c"/>
    <property type="match status" value="1"/>
</dbReference>
<dbReference type="Pfam" id="PF00512">
    <property type="entry name" value="HisKA"/>
    <property type="match status" value="1"/>
</dbReference>
<dbReference type="KEGG" id="fiy:BN1229_v1_4016"/>
<dbReference type="KEGG" id="fil:BN1229_v1_4029"/>
<evidence type="ECO:0000313" key="9">
    <source>
        <dbReference type="Proteomes" id="UP000033187"/>
    </source>
</evidence>
<dbReference type="PANTHER" id="PTHR43711">
    <property type="entry name" value="TWO-COMPONENT HISTIDINE KINASE"/>
    <property type="match status" value="1"/>
</dbReference>
<dbReference type="Gene3D" id="1.10.287.130">
    <property type="match status" value="1"/>
</dbReference>
<accession>A0A0D6JKU3</accession>
<keyword evidence="6" id="KW-0902">Two-component regulatory system</keyword>
<comment type="catalytic activity">
    <reaction evidence="1">
        <text>ATP + protein L-histidine = ADP + protein N-phospho-L-histidine.</text>
        <dbReference type="EC" id="2.7.13.3"/>
    </reaction>
</comment>
<dbReference type="PRINTS" id="PR00344">
    <property type="entry name" value="BCTRLSENSOR"/>
</dbReference>
<dbReference type="SMART" id="SM00387">
    <property type="entry name" value="HATPase_c"/>
    <property type="match status" value="1"/>
</dbReference>
<dbReference type="OrthoDB" id="9813151at2"/>
<evidence type="ECO:0000259" key="7">
    <source>
        <dbReference type="PROSITE" id="PS50109"/>
    </source>
</evidence>
<dbReference type="InterPro" id="IPR003594">
    <property type="entry name" value="HATPase_dom"/>
</dbReference>
<evidence type="ECO:0000256" key="4">
    <source>
        <dbReference type="ARBA" id="ARBA00022679"/>
    </source>
</evidence>
<dbReference type="EMBL" id="LN829119">
    <property type="protein sequence ID" value="CPR22583.1"/>
    <property type="molecule type" value="Genomic_DNA"/>
</dbReference>
<dbReference type="InterPro" id="IPR036890">
    <property type="entry name" value="HATPase_C_sf"/>
</dbReference>
<dbReference type="SUPFAM" id="SSF47384">
    <property type="entry name" value="Homodimeric domain of signal transducing histidine kinase"/>
    <property type="match status" value="1"/>
</dbReference>
<evidence type="ECO:0000256" key="5">
    <source>
        <dbReference type="ARBA" id="ARBA00022777"/>
    </source>
</evidence>
<name>A0A0D6JKU3_9HYPH</name>
<dbReference type="Gene3D" id="3.30.565.10">
    <property type="entry name" value="Histidine kinase-like ATPase, C-terminal domain"/>
    <property type="match status" value="1"/>
</dbReference>
<dbReference type="FunFam" id="3.30.565.10:FF:000006">
    <property type="entry name" value="Sensor histidine kinase WalK"/>
    <property type="match status" value="1"/>
</dbReference>
<dbReference type="Proteomes" id="UP000033187">
    <property type="component" value="Chromosome 1"/>
</dbReference>
<dbReference type="GO" id="GO:0000155">
    <property type="term" value="F:phosphorelay sensor kinase activity"/>
    <property type="evidence" value="ECO:0007669"/>
    <property type="project" value="InterPro"/>
</dbReference>
<dbReference type="AlphaFoldDB" id="A0A0D6JKU3"/>
<keyword evidence="5 8" id="KW-0418">Kinase</keyword>
<evidence type="ECO:0000256" key="1">
    <source>
        <dbReference type="ARBA" id="ARBA00000085"/>
    </source>
</evidence>
<gene>
    <name evidence="8" type="ORF">YBN1229_v1_4016</name>
</gene>
<evidence type="ECO:0000256" key="6">
    <source>
        <dbReference type="ARBA" id="ARBA00023012"/>
    </source>
</evidence>
<keyword evidence="4" id="KW-0808">Transferase</keyword>
<feature type="domain" description="Histidine kinase" evidence="7">
    <location>
        <begin position="55"/>
        <end position="276"/>
    </location>
</feature>
<sequence>MLNGSFNNQNTKSLMSEYASLLGDAVLRHRTRVAEHSARIETELANKVKSEFISNMSHELRTPLNTVIGFSKILAENNRSKLSDENVAEYASLIHDAAVHLLSVINDILDISKMQSGKYALNEHEIDLAAVLEECAKSAKRLGDSKNITLVFLSPPSLTTIRGEENKLAQIFNNIISNAIKFTPPGGTVVIEALRNPDQSVTVLVRDTGVGMSAEELSVALTPFGQVDGSRARWQEGTGLGLTIAKALTELHGGQLQIESEKERGTQVSVHLPSPHHVSIAQGRGAALGTFMSGPDPSSR</sequence>
<dbReference type="InterPro" id="IPR005467">
    <property type="entry name" value="His_kinase_dom"/>
</dbReference>
<keyword evidence="9" id="KW-1185">Reference proteome</keyword>
<dbReference type="InterPro" id="IPR004358">
    <property type="entry name" value="Sig_transdc_His_kin-like_C"/>
</dbReference>
<evidence type="ECO:0000256" key="3">
    <source>
        <dbReference type="ARBA" id="ARBA00022553"/>
    </source>
</evidence>
<dbReference type="PROSITE" id="PS50109">
    <property type="entry name" value="HIS_KIN"/>
    <property type="match status" value="1"/>
</dbReference>
<proteinExistence type="predicted"/>
<evidence type="ECO:0000256" key="2">
    <source>
        <dbReference type="ARBA" id="ARBA00012438"/>
    </source>
</evidence>
<dbReference type="EC" id="2.7.13.3" evidence="2"/>
<keyword evidence="3" id="KW-0597">Phosphoprotein</keyword>
<reference evidence="9" key="1">
    <citation type="submission" date="2015-02" db="EMBL/GenBank/DDBJ databases">
        <authorList>
            <person name="Chooi Y.-H."/>
        </authorList>
    </citation>
    <scope>NUCLEOTIDE SEQUENCE [LARGE SCALE GENOMIC DNA]</scope>
    <source>
        <strain evidence="9">strain Y</strain>
    </source>
</reference>
<organism evidence="8 9">
    <name type="scientific">Candidatus Filomicrobium marinum</name>
    <dbReference type="NCBI Taxonomy" id="1608628"/>
    <lineage>
        <taxon>Bacteria</taxon>
        <taxon>Pseudomonadati</taxon>
        <taxon>Pseudomonadota</taxon>
        <taxon>Alphaproteobacteria</taxon>
        <taxon>Hyphomicrobiales</taxon>
        <taxon>Hyphomicrobiaceae</taxon>
        <taxon>Filomicrobium</taxon>
    </lineage>
</organism>
<protein>
    <recommendedName>
        <fullName evidence="2">histidine kinase</fullName>
        <ecNumber evidence="2">2.7.13.3</ecNumber>
    </recommendedName>
</protein>
<dbReference type="InterPro" id="IPR050736">
    <property type="entry name" value="Sensor_HK_Regulatory"/>
</dbReference>
<dbReference type="PANTHER" id="PTHR43711:SF26">
    <property type="entry name" value="SENSOR HISTIDINE KINASE RCSC"/>
    <property type="match status" value="1"/>
</dbReference>
<dbReference type="SMART" id="SM00388">
    <property type="entry name" value="HisKA"/>
    <property type="match status" value="1"/>
</dbReference>
<dbReference type="CDD" id="cd00082">
    <property type="entry name" value="HisKA"/>
    <property type="match status" value="1"/>
</dbReference>
<dbReference type="InterPro" id="IPR036097">
    <property type="entry name" value="HisK_dim/P_sf"/>
</dbReference>
<dbReference type="InterPro" id="IPR003661">
    <property type="entry name" value="HisK_dim/P_dom"/>
</dbReference>
<dbReference type="SUPFAM" id="SSF55874">
    <property type="entry name" value="ATPase domain of HSP90 chaperone/DNA topoisomerase II/histidine kinase"/>
    <property type="match status" value="1"/>
</dbReference>